<reference evidence="2 3" key="1">
    <citation type="submission" date="2017-02" db="EMBL/GenBank/DDBJ databases">
        <authorList>
            <person name="Peterson S.W."/>
        </authorList>
    </citation>
    <scope>NUCLEOTIDE SEQUENCE [LARGE SCALE GENOMIC DNA]</scope>
    <source>
        <strain evidence="2 3">DSM 22323</strain>
    </source>
</reference>
<sequence>MILWKIKAFDEITRDELYAILKVRQEVFIVEQETYYLDTDDTDQKALHVWAELDGKVVAYCRVFDKGIKYDETSIGRVLTHPEYRGLKLGRTLITYAISCIETRYKTSNIRISAQDYLIKFYGDFGFIPTDKKYLEDNLPHTEMYRI</sequence>
<dbReference type="CDD" id="cd04301">
    <property type="entry name" value="NAT_SF"/>
    <property type="match status" value="1"/>
</dbReference>
<dbReference type="AlphaFoldDB" id="A0A1T5FXM0"/>
<dbReference type="Proteomes" id="UP000191112">
    <property type="component" value="Unassembled WGS sequence"/>
</dbReference>
<dbReference type="OrthoDB" id="9796171at2"/>
<evidence type="ECO:0000313" key="3">
    <source>
        <dbReference type="Proteomes" id="UP000191112"/>
    </source>
</evidence>
<keyword evidence="3" id="KW-1185">Reference proteome</keyword>
<dbReference type="SUPFAM" id="SSF55729">
    <property type="entry name" value="Acyl-CoA N-acyltransferases (Nat)"/>
    <property type="match status" value="1"/>
</dbReference>
<evidence type="ECO:0000313" key="2">
    <source>
        <dbReference type="EMBL" id="SKC00899.1"/>
    </source>
</evidence>
<dbReference type="GO" id="GO:0016747">
    <property type="term" value="F:acyltransferase activity, transferring groups other than amino-acyl groups"/>
    <property type="evidence" value="ECO:0007669"/>
    <property type="project" value="InterPro"/>
</dbReference>
<protein>
    <submittedName>
        <fullName evidence="2">ElaA protein</fullName>
    </submittedName>
</protein>
<accession>A0A1T5FXM0</accession>
<gene>
    <name evidence="2" type="ORF">SAMN05660477_02406</name>
</gene>
<dbReference type="InterPro" id="IPR000182">
    <property type="entry name" value="GNAT_dom"/>
</dbReference>
<dbReference type="Gene3D" id="3.40.630.30">
    <property type="match status" value="1"/>
</dbReference>
<evidence type="ECO:0000259" key="1">
    <source>
        <dbReference type="PROSITE" id="PS51186"/>
    </source>
</evidence>
<organism evidence="2 3">
    <name type="scientific">Soonwooa buanensis</name>
    <dbReference type="NCBI Taxonomy" id="619805"/>
    <lineage>
        <taxon>Bacteria</taxon>
        <taxon>Pseudomonadati</taxon>
        <taxon>Bacteroidota</taxon>
        <taxon>Flavobacteriia</taxon>
        <taxon>Flavobacteriales</taxon>
        <taxon>Weeksellaceae</taxon>
        <taxon>Chryseobacterium group</taxon>
        <taxon>Soonwooa</taxon>
    </lineage>
</organism>
<dbReference type="PROSITE" id="PS51186">
    <property type="entry name" value="GNAT"/>
    <property type="match status" value="1"/>
</dbReference>
<dbReference type="RefSeq" id="WP_079667603.1">
    <property type="nucleotide sequence ID" value="NZ_FUYZ01000008.1"/>
</dbReference>
<dbReference type="EMBL" id="FUYZ01000008">
    <property type="protein sequence ID" value="SKC00899.1"/>
    <property type="molecule type" value="Genomic_DNA"/>
</dbReference>
<dbReference type="InterPro" id="IPR016181">
    <property type="entry name" value="Acyl_CoA_acyltransferase"/>
</dbReference>
<feature type="domain" description="N-acetyltransferase" evidence="1">
    <location>
        <begin position="7"/>
        <end position="147"/>
    </location>
</feature>
<dbReference type="Pfam" id="PF13673">
    <property type="entry name" value="Acetyltransf_10"/>
    <property type="match status" value="1"/>
</dbReference>
<name>A0A1T5FXM0_9FLAO</name>
<proteinExistence type="predicted"/>
<dbReference type="STRING" id="619805.SAMN05660477_02406"/>